<dbReference type="AlphaFoldDB" id="A0A6B2JVE6"/>
<keyword evidence="3" id="KW-1185">Reference proteome</keyword>
<keyword evidence="1" id="KW-1133">Transmembrane helix</keyword>
<dbReference type="EMBL" id="JAAGAB010000003">
    <property type="protein sequence ID" value="NDV02318.1"/>
    <property type="molecule type" value="Genomic_DNA"/>
</dbReference>
<keyword evidence="1" id="KW-0812">Transmembrane</keyword>
<accession>A0A6B2JVE6</accession>
<protein>
    <submittedName>
        <fullName evidence="2">Uncharacterized protein</fullName>
    </submittedName>
</protein>
<dbReference type="RefSeq" id="WP_163895133.1">
    <property type="nucleotide sequence ID" value="NZ_JAAFYS010000003.1"/>
</dbReference>
<sequence length="110" mass="11376">MLSGGLLPGLVIVALAALIPRPLGRWLPETFFGLILNGVISAALLTVLAAGVFAVTYVWSGTQVGAMLGFAPGVTLGHFLRLGLSAGLLWAPVLVLSVASVPGRWKEGVW</sequence>
<dbReference type="Proteomes" id="UP000474757">
    <property type="component" value="Unassembled WGS sequence"/>
</dbReference>
<feature type="transmembrane region" description="Helical" evidence="1">
    <location>
        <begin position="6"/>
        <end position="24"/>
    </location>
</feature>
<evidence type="ECO:0000313" key="2">
    <source>
        <dbReference type="EMBL" id="NDV02318.1"/>
    </source>
</evidence>
<reference evidence="2 3" key="1">
    <citation type="submission" date="2020-02" db="EMBL/GenBank/DDBJ databases">
        <title>Pseudoroseicyclus tamarix, sp. nov., isolated from offshore sediment of a Tamarix chinensis forest.</title>
        <authorList>
            <person name="Gai Y."/>
        </authorList>
    </citation>
    <scope>NUCLEOTIDE SEQUENCE [LARGE SCALE GENOMIC DNA]</scope>
    <source>
        <strain evidence="2 3">CLL3-39</strain>
    </source>
</reference>
<feature type="transmembrane region" description="Helical" evidence="1">
    <location>
        <begin position="79"/>
        <end position="101"/>
    </location>
</feature>
<evidence type="ECO:0000313" key="3">
    <source>
        <dbReference type="Proteomes" id="UP000474757"/>
    </source>
</evidence>
<evidence type="ECO:0000256" key="1">
    <source>
        <dbReference type="SAM" id="Phobius"/>
    </source>
</evidence>
<comment type="caution">
    <text evidence="2">The sequence shown here is derived from an EMBL/GenBank/DDBJ whole genome shotgun (WGS) entry which is preliminary data.</text>
</comment>
<name>A0A6B2JVE6_9RHOB</name>
<gene>
    <name evidence="2" type="ORF">GZA08_15210</name>
</gene>
<organism evidence="2 3">
    <name type="scientific">Pseudoroseicyclus tamaricis</name>
    <dbReference type="NCBI Taxonomy" id="2705421"/>
    <lineage>
        <taxon>Bacteria</taxon>
        <taxon>Pseudomonadati</taxon>
        <taxon>Pseudomonadota</taxon>
        <taxon>Alphaproteobacteria</taxon>
        <taxon>Rhodobacterales</taxon>
        <taxon>Paracoccaceae</taxon>
        <taxon>Pseudoroseicyclus</taxon>
    </lineage>
</organism>
<keyword evidence="1" id="KW-0472">Membrane</keyword>
<feature type="transmembrane region" description="Helical" evidence="1">
    <location>
        <begin position="31"/>
        <end position="59"/>
    </location>
</feature>
<proteinExistence type="predicted"/>